<dbReference type="PRINTS" id="PR00111">
    <property type="entry name" value="ABHYDROLASE"/>
</dbReference>
<dbReference type="SUPFAM" id="SSF53474">
    <property type="entry name" value="alpha/beta-Hydrolases"/>
    <property type="match status" value="1"/>
</dbReference>
<dbReference type="InterPro" id="IPR050228">
    <property type="entry name" value="Carboxylesterase_BioH"/>
</dbReference>
<dbReference type="InterPro" id="IPR000073">
    <property type="entry name" value="AB_hydrolase_1"/>
</dbReference>
<accession>A0A839ZWX0</accession>
<dbReference type="RefSeq" id="WP_183771252.1">
    <property type="nucleotide sequence ID" value="NZ_JACIDK010000002.1"/>
</dbReference>
<dbReference type="AlphaFoldDB" id="A0A839ZWX0"/>
<dbReference type="Pfam" id="PF12697">
    <property type="entry name" value="Abhydrolase_6"/>
    <property type="match status" value="1"/>
</dbReference>
<dbReference type="PANTHER" id="PTHR43194:SF2">
    <property type="entry name" value="PEROXISOMAL MEMBRANE PROTEIN LPX1"/>
    <property type="match status" value="1"/>
</dbReference>
<dbReference type="PANTHER" id="PTHR43194">
    <property type="entry name" value="HYDROLASE ALPHA/BETA FOLD FAMILY"/>
    <property type="match status" value="1"/>
</dbReference>
<dbReference type="Proteomes" id="UP000530564">
    <property type="component" value="Unassembled WGS sequence"/>
</dbReference>
<evidence type="ECO:0000313" key="2">
    <source>
        <dbReference type="EMBL" id="MBB3890826.1"/>
    </source>
</evidence>
<organism evidence="2 3">
    <name type="scientific">Phenylobacterium haematophilum</name>
    <dbReference type="NCBI Taxonomy" id="98513"/>
    <lineage>
        <taxon>Bacteria</taxon>
        <taxon>Pseudomonadati</taxon>
        <taxon>Pseudomonadota</taxon>
        <taxon>Alphaproteobacteria</taxon>
        <taxon>Caulobacterales</taxon>
        <taxon>Caulobacteraceae</taxon>
        <taxon>Phenylobacterium</taxon>
    </lineage>
</organism>
<evidence type="ECO:0000313" key="3">
    <source>
        <dbReference type="Proteomes" id="UP000530564"/>
    </source>
</evidence>
<sequence length="257" mass="27509">MSIAPPPIVMVHGAFCGGWAFERLREPFEAAGHFVLTPDLRGHAADDPPHAVLGVSVTDYARDLARLCAGLDQAPILVGHSMGGLVCALAASRTPVRAMVLLAPTAPWGVAASSMEEAITAFGLHALGPFWAQSVAPDRSLARRYSLDRMDGAEREAVASRMRPESGRALWETLNWWLDPFMTTSVGPLHVPTLVIGGERDVVHPPATVRQTAARFGAEFIEAPGMSHWLVAEPGWREIAEIAQGWLEGTLASAPAD</sequence>
<name>A0A839ZWX0_9CAUL</name>
<comment type="caution">
    <text evidence="2">The sequence shown here is derived from an EMBL/GenBank/DDBJ whole genome shotgun (WGS) entry which is preliminary data.</text>
</comment>
<dbReference type="Gene3D" id="3.40.50.1820">
    <property type="entry name" value="alpha/beta hydrolase"/>
    <property type="match status" value="1"/>
</dbReference>
<protein>
    <submittedName>
        <fullName evidence="2">Pimeloyl-ACP methyl ester carboxylesterase</fullName>
    </submittedName>
</protein>
<gene>
    <name evidence="2" type="ORF">GGQ61_001543</name>
</gene>
<reference evidence="2 3" key="1">
    <citation type="submission" date="2020-08" db="EMBL/GenBank/DDBJ databases">
        <title>Genomic Encyclopedia of Type Strains, Phase IV (KMG-IV): sequencing the most valuable type-strain genomes for metagenomic binning, comparative biology and taxonomic classification.</title>
        <authorList>
            <person name="Goeker M."/>
        </authorList>
    </citation>
    <scope>NUCLEOTIDE SEQUENCE [LARGE SCALE GENOMIC DNA]</scope>
    <source>
        <strain evidence="2 3">DSM 21793</strain>
    </source>
</reference>
<dbReference type="EMBL" id="JACIDK010000002">
    <property type="protein sequence ID" value="MBB3890826.1"/>
    <property type="molecule type" value="Genomic_DNA"/>
</dbReference>
<feature type="domain" description="AB hydrolase-1" evidence="1">
    <location>
        <begin position="8"/>
        <end position="234"/>
    </location>
</feature>
<dbReference type="InterPro" id="IPR029058">
    <property type="entry name" value="AB_hydrolase_fold"/>
</dbReference>
<evidence type="ECO:0000259" key="1">
    <source>
        <dbReference type="Pfam" id="PF12697"/>
    </source>
</evidence>
<keyword evidence="3" id="KW-1185">Reference proteome</keyword>
<proteinExistence type="predicted"/>